<dbReference type="GO" id="GO:0005544">
    <property type="term" value="F:calcium-dependent phospholipid binding"/>
    <property type="evidence" value="ECO:0007669"/>
    <property type="project" value="TreeGrafter"/>
</dbReference>
<dbReference type="WBParaSite" id="TCONS_00010980.p1">
    <property type="protein sequence ID" value="TCONS_00010980.p1"/>
    <property type="gene ID" value="XLOC_004878"/>
</dbReference>
<evidence type="ECO:0000256" key="2">
    <source>
        <dbReference type="ARBA" id="ARBA00023110"/>
    </source>
</evidence>
<evidence type="ECO:0000256" key="5">
    <source>
        <dbReference type="ARBA" id="ARBA00076195"/>
    </source>
</evidence>
<evidence type="ECO:0000259" key="7">
    <source>
        <dbReference type="PROSITE" id="PS50072"/>
    </source>
</evidence>
<dbReference type="PRINTS" id="PR00153">
    <property type="entry name" value="CSAPPISMRASE"/>
</dbReference>
<evidence type="ECO:0000256" key="3">
    <source>
        <dbReference type="ARBA" id="ARBA00023235"/>
    </source>
</evidence>
<dbReference type="InterPro" id="IPR020892">
    <property type="entry name" value="Cyclophilin-type_PPIase_CS"/>
</dbReference>
<dbReference type="GO" id="GO:0030276">
    <property type="term" value="F:clathrin binding"/>
    <property type="evidence" value="ECO:0007669"/>
    <property type="project" value="TreeGrafter"/>
</dbReference>
<dbReference type="InterPro" id="IPR000008">
    <property type="entry name" value="C2_dom"/>
</dbReference>
<dbReference type="SUPFAM" id="SSF50891">
    <property type="entry name" value="Cyclophilin-like"/>
    <property type="match status" value="1"/>
</dbReference>
<dbReference type="Gene3D" id="2.40.100.10">
    <property type="entry name" value="Cyclophilin-like"/>
    <property type="match status" value="1"/>
</dbReference>
<dbReference type="InterPro" id="IPR029000">
    <property type="entry name" value="Cyclophilin-like_dom_sf"/>
</dbReference>
<dbReference type="GO" id="GO:0003755">
    <property type="term" value="F:peptidyl-prolyl cis-trans isomerase activity"/>
    <property type="evidence" value="ECO:0007669"/>
    <property type="project" value="UniProtKB-KW"/>
</dbReference>
<dbReference type="GO" id="GO:0048488">
    <property type="term" value="P:synaptic vesicle endocytosis"/>
    <property type="evidence" value="ECO:0007669"/>
    <property type="project" value="TreeGrafter"/>
</dbReference>
<accession>A0AAF5DER3</accession>
<dbReference type="GO" id="GO:0005886">
    <property type="term" value="C:plasma membrane"/>
    <property type="evidence" value="ECO:0007669"/>
    <property type="project" value="TreeGrafter"/>
</dbReference>
<proteinExistence type="predicted"/>
<dbReference type="PRINTS" id="PR00360">
    <property type="entry name" value="C2DOMAIN"/>
</dbReference>
<sequence length="523" mass="59074">IIKMLGFCGYFISCNPIIRIFTICLPFKTSNTEKDNKKDLTTKIVPSSIIPISSNKVSIQPYNGEYKPSLEKNDSIDSKNTTSSFIGKKLSRSLFSSVSKDSTTSDTPLYPYGEIRYRLDYDFSTKKLAVTIVQCRNLPAMDRNGSSDPYVKLSILPEKKQKFETKIKRNNLNPFFDETFLFNIPFNELYNMTLQLSVYDFDRISKDDRMGQLLISLEGVDFGTTIDKWAPLEKPESDSDSKDGRLGDICFSIRYRPTTGILTVTIMEARNLKKMDVGGSSDPYIKIYLHHGKKMLMKKKTSIKFKTLNPYYNESFQFKVPPNMLQSVYLEVSVWDYDKVSKNDFIGHVIVGSENITQQSITLGAHQQWGEISGDFVVELYWNHAPRTCKNFAELAGRDFYNGTIFHRIIAGFMIQGGDPTGTGRGGTSIYGHTFNDEIDSRLKHTGAGILSMANSGPNTNGSQFFITLAPTQHLDGKHTIFGRVCKGMKTIQKIGIVNTDNNDRPLYEVKLFSATPIDNMDD</sequence>
<dbReference type="GO" id="GO:0006457">
    <property type="term" value="P:protein folding"/>
    <property type="evidence" value="ECO:0007669"/>
    <property type="project" value="InterPro"/>
</dbReference>
<dbReference type="PANTHER" id="PTHR10024:SF352">
    <property type="entry name" value="SYNAPTOTAGMIN 2"/>
    <property type="match status" value="1"/>
</dbReference>
<dbReference type="PROSITE" id="PS50072">
    <property type="entry name" value="CSA_PPIASE_2"/>
    <property type="match status" value="1"/>
</dbReference>
<evidence type="ECO:0000259" key="6">
    <source>
        <dbReference type="PROSITE" id="PS50004"/>
    </source>
</evidence>
<dbReference type="GO" id="GO:0031045">
    <property type="term" value="C:dense core granule"/>
    <property type="evidence" value="ECO:0007669"/>
    <property type="project" value="TreeGrafter"/>
</dbReference>
<dbReference type="FunFam" id="2.40.100.10:FF:000008">
    <property type="entry name" value="Peptidyl-prolyl cis-trans isomerase"/>
    <property type="match status" value="1"/>
</dbReference>
<dbReference type="SUPFAM" id="SSF49562">
    <property type="entry name" value="C2 domain (Calcium/lipid-binding domain, CaLB)"/>
    <property type="match status" value="2"/>
</dbReference>
<dbReference type="Pfam" id="PF00160">
    <property type="entry name" value="Pro_isomerase"/>
    <property type="match status" value="1"/>
</dbReference>
<protein>
    <recommendedName>
        <fullName evidence="1">peptidylprolyl isomerase</fullName>
        <ecNumber evidence="1">5.2.1.8</ecNumber>
    </recommendedName>
    <alternativeName>
        <fullName evidence="5">Rotamase PPIL1</fullName>
    </alternativeName>
</protein>
<dbReference type="GO" id="GO:0030424">
    <property type="term" value="C:axon"/>
    <property type="evidence" value="ECO:0007669"/>
    <property type="project" value="TreeGrafter"/>
</dbReference>
<feature type="domain" description="C2" evidence="6">
    <location>
        <begin position="245"/>
        <end position="370"/>
    </location>
</feature>
<dbReference type="GO" id="GO:0005634">
    <property type="term" value="C:nucleus"/>
    <property type="evidence" value="ECO:0007669"/>
    <property type="project" value="UniProtKB-ARBA"/>
</dbReference>
<dbReference type="Proteomes" id="UP000035681">
    <property type="component" value="Unplaced"/>
</dbReference>
<feature type="domain" description="C2" evidence="6">
    <location>
        <begin position="111"/>
        <end position="230"/>
    </location>
</feature>
<keyword evidence="8" id="KW-1185">Reference proteome</keyword>
<feature type="domain" description="PPIase cyclophilin-type" evidence="7">
    <location>
        <begin position="370"/>
        <end position="517"/>
    </location>
</feature>
<dbReference type="InterPro" id="IPR002130">
    <property type="entry name" value="Cyclophilin-type_PPIase_dom"/>
</dbReference>
<dbReference type="GO" id="GO:0048791">
    <property type="term" value="P:calcium ion-regulated exocytosis of neurotransmitter"/>
    <property type="evidence" value="ECO:0007669"/>
    <property type="project" value="TreeGrafter"/>
</dbReference>
<dbReference type="GO" id="GO:0005509">
    <property type="term" value="F:calcium ion binding"/>
    <property type="evidence" value="ECO:0007669"/>
    <property type="project" value="TreeGrafter"/>
</dbReference>
<dbReference type="PROSITE" id="PS50004">
    <property type="entry name" value="C2"/>
    <property type="match status" value="2"/>
</dbReference>
<evidence type="ECO:0000313" key="8">
    <source>
        <dbReference type="Proteomes" id="UP000035681"/>
    </source>
</evidence>
<dbReference type="PANTHER" id="PTHR10024">
    <property type="entry name" value="SYNAPTOTAGMIN"/>
    <property type="match status" value="1"/>
</dbReference>
<dbReference type="PROSITE" id="PS00170">
    <property type="entry name" value="CSA_PPIASE_1"/>
    <property type="match status" value="1"/>
</dbReference>
<keyword evidence="3" id="KW-0413">Isomerase</keyword>
<dbReference type="GO" id="GO:0001786">
    <property type="term" value="F:phosphatidylserine binding"/>
    <property type="evidence" value="ECO:0007669"/>
    <property type="project" value="TreeGrafter"/>
</dbReference>
<comment type="subunit">
    <text evidence="4">Identified in the spliceosome C complex. Interacts with SNW1/SKIP. Interacts with CDC40/PRP17; this interaction leads to CDC40 isomerization. Interacts with RBM22.</text>
</comment>
<dbReference type="SMART" id="SM00239">
    <property type="entry name" value="C2"/>
    <property type="match status" value="2"/>
</dbReference>
<organism evidence="8 9">
    <name type="scientific">Strongyloides stercoralis</name>
    <name type="common">Threadworm</name>
    <dbReference type="NCBI Taxonomy" id="6248"/>
    <lineage>
        <taxon>Eukaryota</taxon>
        <taxon>Metazoa</taxon>
        <taxon>Ecdysozoa</taxon>
        <taxon>Nematoda</taxon>
        <taxon>Chromadorea</taxon>
        <taxon>Rhabditida</taxon>
        <taxon>Tylenchina</taxon>
        <taxon>Panagrolaimomorpha</taxon>
        <taxon>Strongyloidoidea</taxon>
        <taxon>Strongyloididae</taxon>
        <taxon>Strongyloides</taxon>
    </lineage>
</organism>
<evidence type="ECO:0000256" key="4">
    <source>
        <dbReference type="ARBA" id="ARBA00062845"/>
    </source>
</evidence>
<reference evidence="9" key="1">
    <citation type="submission" date="2024-02" db="UniProtKB">
        <authorList>
            <consortium name="WormBaseParasite"/>
        </authorList>
    </citation>
    <scope>IDENTIFICATION</scope>
</reference>
<evidence type="ECO:0000256" key="1">
    <source>
        <dbReference type="ARBA" id="ARBA00013194"/>
    </source>
</evidence>
<dbReference type="GO" id="GO:0030672">
    <property type="term" value="C:synaptic vesicle membrane"/>
    <property type="evidence" value="ECO:0007669"/>
    <property type="project" value="TreeGrafter"/>
</dbReference>
<dbReference type="AlphaFoldDB" id="A0AAF5DER3"/>
<dbReference type="EC" id="5.2.1.8" evidence="1"/>
<dbReference type="InterPro" id="IPR035892">
    <property type="entry name" value="C2_domain_sf"/>
</dbReference>
<evidence type="ECO:0000313" key="9">
    <source>
        <dbReference type="WBParaSite" id="TCONS_00010980.p1"/>
    </source>
</evidence>
<dbReference type="GO" id="GO:0000149">
    <property type="term" value="F:SNARE binding"/>
    <property type="evidence" value="ECO:0007669"/>
    <property type="project" value="TreeGrafter"/>
</dbReference>
<keyword evidence="2" id="KW-0697">Rotamase</keyword>
<name>A0AAF5DER3_STRER</name>
<dbReference type="Gene3D" id="2.60.40.150">
    <property type="entry name" value="C2 domain"/>
    <property type="match status" value="2"/>
</dbReference>
<dbReference type="Pfam" id="PF00168">
    <property type="entry name" value="C2"/>
    <property type="match status" value="2"/>
</dbReference>